<organism evidence="6 7">
    <name type="scientific">Neobacillus mesonae</name>
    <dbReference type="NCBI Taxonomy" id="1193713"/>
    <lineage>
        <taxon>Bacteria</taxon>
        <taxon>Bacillati</taxon>
        <taxon>Bacillota</taxon>
        <taxon>Bacilli</taxon>
        <taxon>Bacillales</taxon>
        <taxon>Bacillaceae</taxon>
        <taxon>Neobacillus</taxon>
    </lineage>
</organism>
<evidence type="ECO:0000259" key="5">
    <source>
        <dbReference type="Pfam" id="PF22692"/>
    </source>
</evidence>
<evidence type="ECO:0000259" key="4">
    <source>
        <dbReference type="Pfam" id="PF06429"/>
    </source>
</evidence>
<dbReference type="EMBL" id="CP022572">
    <property type="protein sequence ID" value="AZU64192.1"/>
    <property type="molecule type" value="Genomic_DNA"/>
</dbReference>
<accession>A0A3T0I4D2</accession>
<dbReference type="InterPro" id="IPR001444">
    <property type="entry name" value="Flag_bb_rod_N"/>
</dbReference>
<gene>
    <name evidence="6" type="ORF">CHR53_24755</name>
</gene>
<protein>
    <submittedName>
        <fullName evidence="6">Flagellar hook-basal body protein</fullName>
    </submittedName>
</protein>
<sequence length="258" mass="27990">MNTSLLIASTGVRAYQGKLDTIANNISNVETTGFKRREAAFSENLTVSIQNQAETKQEAGRLSPLGIRTTFGSRLASSGLDLTQGTPKQTDQPFDFMIDGKGYFQVKRTTDSGTEILYTRGGAFKQTPVGAGRFQFVNANGDVLLDQNGNPIEWARGKNFVVASNGTIEGTNQRLGLVDFTNPQLLKEDGGVYRLTEGAVATIPSNAQIKQGFLESSNVDLNQEMTDMIKAQRGYQANARALSYADQMMGIANGIMRL</sequence>
<dbReference type="SUPFAM" id="SSF117143">
    <property type="entry name" value="Flagellar hook protein flgE"/>
    <property type="match status" value="1"/>
</dbReference>
<dbReference type="InterPro" id="IPR020013">
    <property type="entry name" value="Flagellar_FlgE/F/G"/>
</dbReference>
<dbReference type="Pfam" id="PF06429">
    <property type="entry name" value="Flg_bbr_C"/>
    <property type="match status" value="1"/>
</dbReference>
<evidence type="ECO:0000313" key="7">
    <source>
        <dbReference type="Proteomes" id="UP000282892"/>
    </source>
</evidence>
<reference evidence="6 7" key="1">
    <citation type="submission" date="2017-07" db="EMBL/GenBank/DDBJ databases">
        <title>The complete genome sequence of Bacillus mesonae strain H20-5, an efficient strain improving plant abiotic stress resistance.</title>
        <authorList>
            <person name="Kim S.Y."/>
            <person name="Song H."/>
            <person name="Sang M.K."/>
            <person name="Weon H.-Y."/>
            <person name="Song J."/>
        </authorList>
    </citation>
    <scope>NUCLEOTIDE SEQUENCE [LARGE SCALE GENOMIC DNA]</scope>
    <source>
        <strain evidence="6 7">H20-5</strain>
    </source>
</reference>
<dbReference type="Proteomes" id="UP000282892">
    <property type="component" value="Chromosome"/>
</dbReference>
<dbReference type="KEGG" id="nmk:CHR53_24755"/>
<dbReference type="NCBIfam" id="TIGR03506">
    <property type="entry name" value="FlgEFG_subfam"/>
    <property type="match status" value="1"/>
</dbReference>
<comment type="similarity">
    <text evidence="1 2">Belongs to the flagella basal body rod proteins family.</text>
</comment>
<comment type="subcellular location">
    <subcellularLocation>
        <location evidence="2">Bacterial flagellum basal body</location>
    </subcellularLocation>
</comment>
<dbReference type="PANTHER" id="PTHR30435">
    <property type="entry name" value="FLAGELLAR PROTEIN"/>
    <property type="match status" value="1"/>
</dbReference>
<dbReference type="InterPro" id="IPR010930">
    <property type="entry name" value="Flg_bb/hook_C_dom"/>
</dbReference>
<dbReference type="RefSeq" id="WP_066388345.1">
    <property type="nucleotide sequence ID" value="NZ_CP022572.1"/>
</dbReference>
<dbReference type="InterPro" id="IPR037925">
    <property type="entry name" value="FlgE/F/G-like"/>
</dbReference>
<evidence type="ECO:0000313" key="6">
    <source>
        <dbReference type="EMBL" id="AZU64192.1"/>
    </source>
</evidence>
<keyword evidence="6" id="KW-0282">Flagellum</keyword>
<dbReference type="PANTHER" id="PTHR30435:SF19">
    <property type="entry name" value="FLAGELLAR BASAL-BODY ROD PROTEIN FLGG"/>
    <property type="match status" value="1"/>
</dbReference>
<feature type="domain" description="Flagellar basal-body/hook protein C-terminal" evidence="4">
    <location>
        <begin position="210"/>
        <end position="254"/>
    </location>
</feature>
<evidence type="ECO:0000259" key="3">
    <source>
        <dbReference type="Pfam" id="PF00460"/>
    </source>
</evidence>
<keyword evidence="7" id="KW-1185">Reference proteome</keyword>
<evidence type="ECO:0000256" key="2">
    <source>
        <dbReference type="RuleBase" id="RU362116"/>
    </source>
</evidence>
<proteinExistence type="inferred from homology"/>
<dbReference type="InterPro" id="IPR053967">
    <property type="entry name" value="LlgE_F_G-like_D1"/>
</dbReference>
<feature type="domain" description="Flagellar basal body rod protein N-terminal" evidence="3">
    <location>
        <begin position="5"/>
        <end position="35"/>
    </location>
</feature>
<dbReference type="OrthoDB" id="9804559at2"/>
<dbReference type="STRING" id="1193713.GCA_001636315_01849"/>
<keyword evidence="2" id="KW-0975">Bacterial flagellum</keyword>
<name>A0A3T0I4D2_9BACI</name>
<keyword evidence="6" id="KW-0969">Cilium</keyword>
<feature type="domain" description="Flagellar hook protein FlgE/F/G-like D1" evidence="5">
    <location>
        <begin position="97"/>
        <end position="168"/>
    </location>
</feature>
<dbReference type="GO" id="GO:0071978">
    <property type="term" value="P:bacterial-type flagellum-dependent swarming motility"/>
    <property type="evidence" value="ECO:0007669"/>
    <property type="project" value="TreeGrafter"/>
</dbReference>
<dbReference type="Pfam" id="PF00460">
    <property type="entry name" value="Flg_bb_rod"/>
    <property type="match status" value="1"/>
</dbReference>
<evidence type="ECO:0000256" key="1">
    <source>
        <dbReference type="ARBA" id="ARBA00009677"/>
    </source>
</evidence>
<keyword evidence="6" id="KW-0966">Cell projection</keyword>
<dbReference type="GO" id="GO:0009425">
    <property type="term" value="C:bacterial-type flagellum basal body"/>
    <property type="evidence" value="ECO:0007669"/>
    <property type="project" value="UniProtKB-SubCell"/>
</dbReference>
<dbReference type="AlphaFoldDB" id="A0A3T0I4D2"/>
<dbReference type="Pfam" id="PF22692">
    <property type="entry name" value="LlgE_F_G_D1"/>
    <property type="match status" value="1"/>
</dbReference>